<evidence type="ECO:0000313" key="3">
    <source>
        <dbReference type="Proteomes" id="UP000076722"/>
    </source>
</evidence>
<dbReference type="Gene3D" id="1.20.5.170">
    <property type="match status" value="1"/>
</dbReference>
<dbReference type="GO" id="GO:0003700">
    <property type="term" value="F:DNA-binding transcription factor activity"/>
    <property type="evidence" value="ECO:0007669"/>
    <property type="project" value="InterPro"/>
</dbReference>
<name>A0A164TN57_9AGAM</name>
<accession>A0A164TN57</accession>
<feature type="compositionally biased region" description="Polar residues" evidence="1">
    <location>
        <begin position="77"/>
        <end position="94"/>
    </location>
</feature>
<feature type="compositionally biased region" description="Basic and acidic residues" evidence="1">
    <location>
        <begin position="10"/>
        <end position="22"/>
    </location>
</feature>
<evidence type="ECO:0008006" key="4">
    <source>
        <dbReference type="Google" id="ProtNLM"/>
    </source>
</evidence>
<evidence type="ECO:0000256" key="1">
    <source>
        <dbReference type="SAM" id="MobiDB-lite"/>
    </source>
</evidence>
<dbReference type="InterPro" id="IPR046347">
    <property type="entry name" value="bZIP_sf"/>
</dbReference>
<gene>
    <name evidence="2" type="ORF">SISNIDRAFT_466874</name>
</gene>
<feature type="region of interest" description="Disordered" evidence="1">
    <location>
        <begin position="1"/>
        <end position="22"/>
    </location>
</feature>
<dbReference type="EMBL" id="KV419410">
    <property type="protein sequence ID" value="KZS92510.1"/>
    <property type="molecule type" value="Genomic_DNA"/>
</dbReference>
<feature type="region of interest" description="Disordered" evidence="1">
    <location>
        <begin position="52"/>
        <end position="134"/>
    </location>
</feature>
<dbReference type="AlphaFoldDB" id="A0A164TN57"/>
<organism evidence="2 3">
    <name type="scientific">Sistotremastrum niveocremeum HHB9708</name>
    <dbReference type="NCBI Taxonomy" id="1314777"/>
    <lineage>
        <taxon>Eukaryota</taxon>
        <taxon>Fungi</taxon>
        <taxon>Dikarya</taxon>
        <taxon>Basidiomycota</taxon>
        <taxon>Agaricomycotina</taxon>
        <taxon>Agaricomycetes</taxon>
        <taxon>Sistotremastrales</taxon>
        <taxon>Sistotremastraceae</taxon>
        <taxon>Sertulicium</taxon>
        <taxon>Sertulicium niveocremeum</taxon>
    </lineage>
</organism>
<proteinExistence type="predicted"/>
<protein>
    <recommendedName>
        <fullName evidence="4">BZIP domain-containing protein</fullName>
    </recommendedName>
</protein>
<reference evidence="2 3" key="1">
    <citation type="journal article" date="2016" name="Mol. Biol. Evol.">
        <title>Comparative Genomics of Early-Diverging Mushroom-Forming Fungi Provides Insights into the Origins of Lignocellulose Decay Capabilities.</title>
        <authorList>
            <person name="Nagy L.G."/>
            <person name="Riley R."/>
            <person name="Tritt A."/>
            <person name="Adam C."/>
            <person name="Daum C."/>
            <person name="Floudas D."/>
            <person name="Sun H."/>
            <person name="Yadav J.S."/>
            <person name="Pangilinan J."/>
            <person name="Larsson K.H."/>
            <person name="Matsuura K."/>
            <person name="Barry K."/>
            <person name="Labutti K."/>
            <person name="Kuo R."/>
            <person name="Ohm R.A."/>
            <person name="Bhattacharya S.S."/>
            <person name="Shirouzu T."/>
            <person name="Yoshinaga Y."/>
            <person name="Martin F.M."/>
            <person name="Grigoriev I.V."/>
            <person name="Hibbett D.S."/>
        </authorList>
    </citation>
    <scope>NUCLEOTIDE SEQUENCE [LARGE SCALE GENOMIC DNA]</scope>
    <source>
        <strain evidence="2 3">HHB9708</strain>
    </source>
</reference>
<sequence>MSTNTRGRRRTEDQTPNRARDVQRAFRARRAAHLESLEERIAELEQENGRLREMCGLPPASRPALGKGPTGRGLAKSRTNSTAGAKNTSANAESNLLRADGSNSDLTRFSSPASSASSLQPNEPSSPISPPAAEMPLHVPEIHQEQFITIPPSAEEQDGQPTPISNYSFAFPHNQKYPEQQYLPDSFGLTQRPPQTMATSADFSQEPIDFDALQMSSFYGIPRANEITPAPLWQIPMDVQQDLAHTFAYPDAMVHGMPNRSSLPSHFGHRRSNTEPQSMGSNMNGFAPGHRPSISATEARMVGLPASPPPPSIRLSMGGMR</sequence>
<evidence type="ECO:0000313" key="2">
    <source>
        <dbReference type="EMBL" id="KZS92510.1"/>
    </source>
</evidence>
<keyword evidence="3" id="KW-1185">Reference proteome</keyword>
<feature type="compositionally biased region" description="Low complexity" evidence="1">
    <location>
        <begin position="110"/>
        <end position="134"/>
    </location>
</feature>
<dbReference type="SUPFAM" id="SSF57959">
    <property type="entry name" value="Leucine zipper domain"/>
    <property type="match status" value="1"/>
</dbReference>
<dbReference type="Proteomes" id="UP000076722">
    <property type="component" value="Unassembled WGS sequence"/>
</dbReference>
<dbReference type="OrthoDB" id="2552152at2759"/>